<dbReference type="Gene3D" id="3.10.50.40">
    <property type="match status" value="1"/>
</dbReference>
<dbReference type="InterPro" id="IPR046357">
    <property type="entry name" value="PPIase_dom_sf"/>
</dbReference>
<dbReference type="InterPro" id="IPR000297">
    <property type="entry name" value="PPIase_PpiC"/>
</dbReference>
<keyword evidence="3 4" id="KW-0413">Isomerase</keyword>
<dbReference type="Proteomes" id="UP000094020">
    <property type="component" value="Chromosome 1"/>
</dbReference>
<dbReference type="GO" id="GO:0060261">
    <property type="term" value="P:positive regulation of transcription initiation by RNA polymerase II"/>
    <property type="evidence" value="ECO:0007669"/>
    <property type="project" value="UniProtKB-ARBA"/>
</dbReference>
<evidence type="ECO:0000313" key="10">
    <source>
        <dbReference type="EMBL" id="WWC66251.1"/>
    </source>
</evidence>
<organism evidence="9">
    <name type="scientific">Kwoniella pini CBS 10737</name>
    <dbReference type="NCBI Taxonomy" id="1296096"/>
    <lineage>
        <taxon>Eukaryota</taxon>
        <taxon>Fungi</taxon>
        <taxon>Dikarya</taxon>
        <taxon>Basidiomycota</taxon>
        <taxon>Agaricomycotina</taxon>
        <taxon>Tremellomycetes</taxon>
        <taxon>Tremellales</taxon>
        <taxon>Cryptococcaceae</taxon>
        <taxon>Kwoniella</taxon>
    </lineage>
</organism>
<dbReference type="InterPro" id="IPR051370">
    <property type="entry name" value="PPIase_Pin1"/>
</dbReference>
<reference evidence="10" key="4">
    <citation type="submission" date="2024-02" db="EMBL/GenBank/DDBJ databases">
        <title>Comparative genomics of Cryptococcus and Kwoniella reveals pathogenesis evolution and contrasting modes of karyotype evolution via chromosome fusion or intercentromeric recombination.</title>
        <authorList>
            <person name="Coelho M.A."/>
            <person name="David-Palma M."/>
            <person name="Shea T."/>
            <person name="Bowers K."/>
            <person name="McGinley-Smith S."/>
            <person name="Mohammad A.W."/>
            <person name="Gnirke A."/>
            <person name="Yurkov A.M."/>
            <person name="Nowrousian M."/>
            <person name="Sun S."/>
            <person name="Cuomo C.A."/>
            <person name="Heitman J."/>
        </authorList>
    </citation>
    <scope>NUCLEOTIDE SEQUENCE</scope>
    <source>
        <strain evidence="10">CBS 10737</strain>
    </source>
</reference>
<reference evidence="9" key="3">
    <citation type="submission" date="2016-07" db="EMBL/GenBank/DDBJ databases">
        <title>Evolution of pathogenesis and genome organization in the Tremellales.</title>
        <authorList>
            <person name="Cuomo C."/>
            <person name="Litvintseva A."/>
            <person name="Heitman J."/>
            <person name="Chen Y."/>
            <person name="Sun S."/>
            <person name="Springer D."/>
            <person name="Dromer F."/>
            <person name="Young S."/>
            <person name="Zeng Q."/>
            <person name="Chapman S."/>
            <person name="Gujja S."/>
            <person name="Saif S."/>
            <person name="Birren B."/>
        </authorList>
    </citation>
    <scope>NUCLEOTIDE SEQUENCE</scope>
    <source>
        <strain evidence="9">CBS 10737</strain>
    </source>
</reference>
<dbReference type="GO" id="GO:0005634">
    <property type="term" value="C:nucleus"/>
    <property type="evidence" value="ECO:0007669"/>
    <property type="project" value="TreeGrafter"/>
</dbReference>
<dbReference type="OrthoDB" id="2530521at2759"/>
<gene>
    <name evidence="9" type="ORF">I206_01176</name>
    <name evidence="10" type="ORF">I206_100152</name>
</gene>
<dbReference type="InterPro" id="IPR036020">
    <property type="entry name" value="WW_dom_sf"/>
</dbReference>
<dbReference type="CDD" id="cd00201">
    <property type="entry name" value="WW"/>
    <property type="match status" value="1"/>
</dbReference>
<comment type="catalytic activity">
    <reaction evidence="1 5">
        <text>[protein]-peptidylproline (omega=180) = [protein]-peptidylproline (omega=0)</text>
        <dbReference type="Rhea" id="RHEA:16237"/>
        <dbReference type="Rhea" id="RHEA-COMP:10747"/>
        <dbReference type="Rhea" id="RHEA-COMP:10748"/>
        <dbReference type="ChEBI" id="CHEBI:83833"/>
        <dbReference type="ChEBI" id="CHEBI:83834"/>
        <dbReference type="EC" id="5.2.1.8"/>
    </reaction>
</comment>
<dbReference type="GO" id="GO:0005829">
    <property type="term" value="C:cytosol"/>
    <property type="evidence" value="ECO:0007669"/>
    <property type="project" value="TreeGrafter"/>
</dbReference>
<reference evidence="10" key="2">
    <citation type="submission" date="2013-07" db="EMBL/GenBank/DDBJ databases">
        <authorList>
            <consortium name="The Broad Institute Genome Sequencing Platform"/>
            <person name="Cuomo C."/>
            <person name="Litvintseva A."/>
            <person name="Chen Y."/>
            <person name="Heitman J."/>
            <person name="Sun S."/>
            <person name="Springer D."/>
            <person name="Dromer F."/>
            <person name="Young S.K."/>
            <person name="Zeng Q."/>
            <person name="Gargeya S."/>
            <person name="Fitzgerald M."/>
            <person name="Abouelleil A."/>
            <person name="Alvarado L."/>
            <person name="Berlin A.M."/>
            <person name="Chapman S.B."/>
            <person name="Dewar J."/>
            <person name="Goldberg J."/>
            <person name="Griggs A."/>
            <person name="Gujja S."/>
            <person name="Hansen M."/>
            <person name="Howarth C."/>
            <person name="Imamovic A."/>
            <person name="Larimer J."/>
            <person name="McCowan C."/>
            <person name="Murphy C."/>
            <person name="Pearson M."/>
            <person name="Priest M."/>
            <person name="Roberts A."/>
            <person name="Saif S."/>
            <person name="Shea T."/>
            <person name="Sykes S."/>
            <person name="Wortman J."/>
            <person name="Nusbaum C."/>
            <person name="Birren B."/>
        </authorList>
    </citation>
    <scope>NUCLEOTIDE SEQUENCE</scope>
    <source>
        <strain evidence="10">CBS 10737</strain>
    </source>
</reference>
<evidence type="ECO:0000256" key="5">
    <source>
        <dbReference type="RuleBase" id="RU363014"/>
    </source>
</evidence>
<reference evidence="9" key="1">
    <citation type="submission" date="2013-07" db="EMBL/GenBank/DDBJ databases">
        <title>The Genome Sequence of Cryptococcus pinus CBS10737.</title>
        <authorList>
            <consortium name="The Broad Institute Genome Sequencing Platform"/>
            <person name="Cuomo C."/>
            <person name="Litvintseva A."/>
            <person name="Chen Y."/>
            <person name="Heitman J."/>
            <person name="Sun S."/>
            <person name="Springer D."/>
            <person name="Dromer F."/>
            <person name="Young S.K."/>
            <person name="Zeng Q."/>
            <person name="Gargeya S."/>
            <person name="Fitzgerald M."/>
            <person name="Abouelleil A."/>
            <person name="Alvarado L."/>
            <person name="Berlin A.M."/>
            <person name="Chapman S.B."/>
            <person name="Dewar J."/>
            <person name="Goldberg J."/>
            <person name="Griggs A."/>
            <person name="Gujja S."/>
            <person name="Hansen M."/>
            <person name="Howarth C."/>
            <person name="Imamovic A."/>
            <person name="Larimer J."/>
            <person name="McCowan C."/>
            <person name="Murphy C."/>
            <person name="Pearson M."/>
            <person name="Priest M."/>
            <person name="Roberts A."/>
            <person name="Saif S."/>
            <person name="Shea T."/>
            <person name="Sykes S."/>
            <person name="Wortman J."/>
            <person name="Nusbaum C."/>
            <person name="Birren B."/>
        </authorList>
    </citation>
    <scope>NUCLEOTIDE SEQUENCE [LARGE SCALE GENOMIC DNA]</scope>
    <source>
        <strain evidence="9">CBS 10737</strain>
    </source>
</reference>
<evidence type="ECO:0000259" key="7">
    <source>
        <dbReference type="PROSITE" id="PS50020"/>
    </source>
</evidence>
<sequence>MASSGWEVRFSNSRQIPYFYHAEKGLSVWEPPSEIPQEQVHQLPGASKFLKGSAAPSSGGGGGGKDGQVRASHILAKHSGSRRPSSWRKDNITISREEAQRIIEKHINTLKSLPPSDVPAEFAKIASTESDCSSAKKGGDLGWFGRNQMQKPFEDATFGLEIGQLSDIVQTDSGVHVILRTG</sequence>
<evidence type="ECO:0000313" key="9">
    <source>
        <dbReference type="EMBL" id="OCF53869.1"/>
    </source>
</evidence>
<dbReference type="STRING" id="1296096.A0A1B9IE08"/>
<proteinExistence type="predicted"/>
<evidence type="ECO:0000256" key="1">
    <source>
        <dbReference type="ARBA" id="ARBA00000971"/>
    </source>
</evidence>
<dbReference type="Gene3D" id="2.20.70.10">
    <property type="match status" value="1"/>
</dbReference>
<evidence type="ECO:0000256" key="4">
    <source>
        <dbReference type="PROSITE-ProRule" id="PRU00278"/>
    </source>
</evidence>
<accession>A0A1B9IE08</accession>
<keyword evidence="2 4" id="KW-0697">Rotamase</keyword>
<name>A0A1B9IE08_9TREE</name>
<evidence type="ECO:0000259" key="8">
    <source>
        <dbReference type="PROSITE" id="PS50198"/>
    </source>
</evidence>
<feature type="domain" description="PpiC" evidence="8">
    <location>
        <begin position="66"/>
        <end position="182"/>
    </location>
</feature>
<dbReference type="Pfam" id="PF00397">
    <property type="entry name" value="WW"/>
    <property type="match status" value="1"/>
</dbReference>
<dbReference type="EC" id="5.2.1.8" evidence="5"/>
<evidence type="ECO:0000256" key="3">
    <source>
        <dbReference type="ARBA" id="ARBA00023235"/>
    </source>
</evidence>
<dbReference type="InterPro" id="IPR001202">
    <property type="entry name" value="WW_dom"/>
</dbReference>
<dbReference type="Pfam" id="PF00639">
    <property type="entry name" value="Rotamase"/>
    <property type="match status" value="1"/>
</dbReference>
<dbReference type="EMBL" id="CP144519">
    <property type="protein sequence ID" value="WWC66251.1"/>
    <property type="molecule type" value="Genomic_DNA"/>
</dbReference>
<dbReference type="PANTHER" id="PTHR10657:SF4">
    <property type="entry name" value="PEPTIDYL-PROLYL CIS-TRANS ISOMERASE-RELATED"/>
    <property type="match status" value="1"/>
</dbReference>
<evidence type="ECO:0000256" key="2">
    <source>
        <dbReference type="ARBA" id="ARBA00023110"/>
    </source>
</evidence>
<evidence type="ECO:0000256" key="6">
    <source>
        <dbReference type="SAM" id="MobiDB-lite"/>
    </source>
</evidence>
<dbReference type="PROSITE" id="PS50198">
    <property type="entry name" value="PPIC_PPIASE_2"/>
    <property type="match status" value="1"/>
</dbReference>
<dbReference type="EMBL" id="KI894007">
    <property type="protein sequence ID" value="OCF53869.1"/>
    <property type="molecule type" value="Genomic_DNA"/>
</dbReference>
<dbReference type="GeneID" id="30169545"/>
<evidence type="ECO:0000313" key="11">
    <source>
        <dbReference type="Proteomes" id="UP000094020"/>
    </source>
</evidence>
<dbReference type="PROSITE" id="PS50020">
    <property type="entry name" value="WW_DOMAIN_2"/>
    <property type="match status" value="1"/>
</dbReference>
<dbReference type="FunFam" id="3.10.50.40:FF:000026">
    <property type="entry name" value="Peptidyl-prolyl cis-trans isomerase"/>
    <property type="match status" value="1"/>
</dbReference>
<keyword evidence="11" id="KW-1185">Reference proteome</keyword>
<dbReference type="SUPFAM" id="SSF51045">
    <property type="entry name" value="WW domain"/>
    <property type="match status" value="1"/>
</dbReference>
<dbReference type="PANTHER" id="PTHR10657">
    <property type="entry name" value="PEPTIDYL-PROLYL CIS-TRANS ISOMERASE"/>
    <property type="match status" value="1"/>
</dbReference>
<protein>
    <recommendedName>
        <fullName evidence="5">Peptidyl-prolyl cis-trans isomerase</fullName>
        <ecNumber evidence="5">5.2.1.8</ecNumber>
    </recommendedName>
</protein>
<dbReference type="SUPFAM" id="SSF54534">
    <property type="entry name" value="FKBP-like"/>
    <property type="match status" value="1"/>
</dbReference>
<dbReference type="KEGG" id="kpin:30169545"/>
<dbReference type="AlphaFoldDB" id="A0A1B9IE08"/>
<dbReference type="GO" id="GO:0003755">
    <property type="term" value="F:peptidyl-prolyl cis-trans isomerase activity"/>
    <property type="evidence" value="ECO:0007669"/>
    <property type="project" value="UniProtKB-UniRule"/>
</dbReference>
<feature type="region of interest" description="Disordered" evidence="6">
    <location>
        <begin position="35"/>
        <end position="68"/>
    </location>
</feature>
<feature type="domain" description="WW" evidence="7">
    <location>
        <begin position="1"/>
        <end position="34"/>
    </location>
</feature>
<dbReference type="SMART" id="SM00456">
    <property type="entry name" value="WW"/>
    <property type="match status" value="1"/>
</dbReference>
<dbReference type="RefSeq" id="XP_019015088.1">
    <property type="nucleotide sequence ID" value="XM_019152950.1"/>
</dbReference>